<name>Q2JB50_FRACC</name>
<feature type="domain" description="A-factor biosynthesis hotdog" evidence="1">
    <location>
        <begin position="158"/>
        <end position="283"/>
    </location>
</feature>
<proteinExistence type="predicted"/>
<dbReference type="Proteomes" id="UP000001937">
    <property type="component" value="Chromosome"/>
</dbReference>
<feature type="domain" description="A-factor biosynthesis hotdog" evidence="1">
    <location>
        <begin position="2"/>
        <end position="118"/>
    </location>
</feature>
<dbReference type="Pfam" id="PF03756">
    <property type="entry name" value="AfsA"/>
    <property type="match status" value="2"/>
</dbReference>
<accession>Q2JB50</accession>
<dbReference type="STRING" id="106370.Francci3_2120"/>
<gene>
    <name evidence="2" type="ordered locus">Francci3_2120</name>
</gene>
<dbReference type="KEGG" id="fra:Francci3_2120"/>
<dbReference type="PhylomeDB" id="Q2JB50"/>
<organism evidence="2 3">
    <name type="scientific">Frankia casuarinae (strain DSM 45818 / CECT 9043 / HFP020203 / CcI3)</name>
    <dbReference type="NCBI Taxonomy" id="106370"/>
    <lineage>
        <taxon>Bacteria</taxon>
        <taxon>Bacillati</taxon>
        <taxon>Actinomycetota</taxon>
        <taxon>Actinomycetes</taxon>
        <taxon>Frankiales</taxon>
        <taxon>Frankiaceae</taxon>
        <taxon>Frankia</taxon>
    </lineage>
</organism>
<keyword evidence="3" id="KW-1185">Reference proteome</keyword>
<dbReference type="AlphaFoldDB" id="Q2JB50"/>
<dbReference type="EMBL" id="CP000249">
    <property type="protein sequence ID" value="ABD11492.1"/>
    <property type="molecule type" value="Genomic_DNA"/>
</dbReference>
<protein>
    <recommendedName>
        <fullName evidence="1">A-factor biosynthesis hotdog domain-containing protein</fullName>
    </recommendedName>
</protein>
<reference evidence="2 3" key="1">
    <citation type="journal article" date="2007" name="Genome Res.">
        <title>Genome characteristics of facultatively symbiotic Frankia sp. strains reflect host range and host plant biogeography.</title>
        <authorList>
            <person name="Normand P."/>
            <person name="Lapierre P."/>
            <person name="Tisa L.S."/>
            <person name="Gogarten J.P."/>
            <person name="Alloisio N."/>
            <person name="Bagnarol E."/>
            <person name="Bassi C.A."/>
            <person name="Berry A.M."/>
            <person name="Bickhart D.M."/>
            <person name="Choisne N."/>
            <person name="Couloux A."/>
            <person name="Cournoyer B."/>
            <person name="Cruveiller S."/>
            <person name="Daubin V."/>
            <person name="Demange N."/>
            <person name="Francino M.P."/>
            <person name="Goltsman E."/>
            <person name="Huang Y."/>
            <person name="Kopp O.R."/>
            <person name="Labarre L."/>
            <person name="Lapidus A."/>
            <person name="Lavire C."/>
            <person name="Marechal J."/>
            <person name="Martinez M."/>
            <person name="Mastronunzio J.E."/>
            <person name="Mullin B.C."/>
            <person name="Niemann J."/>
            <person name="Pujic P."/>
            <person name="Rawnsley T."/>
            <person name="Rouy Z."/>
            <person name="Schenowitz C."/>
            <person name="Sellstedt A."/>
            <person name="Tavares F."/>
            <person name="Tomkins J.P."/>
            <person name="Vallenet D."/>
            <person name="Valverde C."/>
            <person name="Wall L.G."/>
            <person name="Wang Y."/>
            <person name="Medigue C."/>
            <person name="Benson D.R."/>
        </authorList>
    </citation>
    <scope>NUCLEOTIDE SEQUENCE [LARGE SCALE GENOMIC DNA]</scope>
    <source>
        <strain evidence="3">DSM 45818 / CECT 9043 / CcI3</strain>
    </source>
</reference>
<dbReference type="HOGENOM" id="CLU_061800_0_0_11"/>
<evidence type="ECO:0000313" key="3">
    <source>
        <dbReference type="Proteomes" id="UP000001937"/>
    </source>
</evidence>
<evidence type="ECO:0000259" key="1">
    <source>
        <dbReference type="Pfam" id="PF03756"/>
    </source>
</evidence>
<dbReference type="InterPro" id="IPR005509">
    <property type="entry name" value="AfsA_hotdog_dom"/>
</dbReference>
<evidence type="ECO:0000313" key="2">
    <source>
        <dbReference type="EMBL" id="ABD11492.1"/>
    </source>
</evidence>
<dbReference type="RefSeq" id="WP_011436540.1">
    <property type="nucleotide sequence ID" value="NC_007777.1"/>
</dbReference>
<dbReference type="eggNOG" id="ENOG502ZTRV">
    <property type="taxonomic scope" value="Bacteria"/>
</dbReference>
<sequence length="293" mass="31092">MPTGATSYLAAAQLPSSHAYFTDHVRHGAVDPLLLLECSRQAETYGAHVHFGVARDTRFVLRSWSMQLPGLFAIRTRGASELTMAVGTRPLVGDRPTSRSLAYDIRLSLDGVAIGDTRIAVGYLSDSAYEHVRALRRGSAPHTSDDIRPTPATIAPAAVGRASSVNTILVDPVQFAGGATATIRVPVDNRSMFDHALDHFPGMVLTEAARQLCLWSGADLLGVPATAATVVAFDLAFTRFAELDVTTTVAAVHQHEDVVGGSTFAVSFQQNDAVIAAGTMTICPVPTSHLTDD</sequence>